<keyword evidence="2" id="KW-0808">Transferase</keyword>
<gene>
    <name evidence="2" type="ORF">SAMN05421757_10621</name>
</gene>
<sequence>MTDRRDEIEIKTPRLTLRTFRAADVPAIVEGIGDFEVSKWLAPVPHPYGPADAEWYLETLARQPNYWAITRKGALIGGMAIDDSLGYWLARSEWGQGYATEAGFAVIDRWFANPEAPDLTSGHFDDNARSGGVLCKLGFEYTGRKPMFCRARDAEFPSRRMTLSRAKWHEMRSLPHLTTPRCVLRPLTAEDAPRLSEIGGIPEVARNTVSIPAPWPVDEARDWIAAGRWKERPGFRLGILDRNGQLIGMAGLSPADQDGIASVAYFVEKSLWGRGLVTEVMEAFIPAVFRAFPLKALDADHDTDNPASGVVLRKLGFDYLGDRLGARTRLRLEPEPVSHYRLERSRFEARL</sequence>
<dbReference type="PANTHER" id="PTHR43792">
    <property type="entry name" value="GNAT FAMILY, PUTATIVE (AFU_ORTHOLOGUE AFUA_3G00765)-RELATED-RELATED"/>
    <property type="match status" value="1"/>
</dbReference>
<dbReference type="EMBL" id="FZOY01000006">
    <property type="protein sequence ID" value="SNT08203.1"/>
    <property type="molecule type" value="Genomic_DNA"/>
</dbReference>
<dbReference type="InterPro" id="IPR051531">
    <property type="entry name" value="N-acetyltransferase"/>
</dbReference>
<accession>A0A239JS63</accession>
<protein>
    <submittedName>
        <fullName evidence="2">Protein N-acetyltransferase, RimJ/RimL family</fullName>
    </submittedName>
</protein>
<organism evidence="2 3">
    <name type="scientific">Tropicimonas sediminicola</name>
    <dbReference type="NCBI Taxonomy" id="1031541"/>
    <lineage>
        <taxon>Bacteria</taxon>
        <taxon>Pseudomonadati</taxon>
        <taxon>Pseudomonadota</taxon>
        <taxon>Alphaproteobacteria</taxon>
        <taxon>Rhodobacterales</taxon>
        <taxon>Roseobacteraceae</taxon>
        <taxon>Tropicimonas</taxon>
    </lineage>
</organism>
<evidence type="ECO:0000259" key="1">
    <source>
        <dbReference type="PROSITE" id="PS51186"/>
    </source>
</evidence>
<dbReference type="AlphaFoldDB" id="A0A239JS63"/>
<evidence type="ECO:0000313" key="2">
    <source>
        <dbReference type="EMBL" id="SNT08203.1"/>
    </source>
</evidence>
<dbReference type="SUPFAM" id="SSF55729">
    <property type="entry name" value="Acyl-CoA N-acyltransferases (Nat)"/>
    <property type="match status" value="2"/>
</dbReference>
<dbReference type="Proteomes" id="UP000198426">
    <property type="component" value="Unassembled WGS sequence"/>
</dbReference>
<dbReference type="Pfam" id="PF13302">
    <property type="entry name" value="Acetyltransf_3"/>
    <property type="match status" value="2"/>
</dbReference>
<name>A0A239JS63_9RHOB</name>
<dbReference type="PROSITE" id="PS51186">
    <property type="entry name" value="GNAT"/>
    <property type="match status" value="1"/>
</dbReference>
<reference evidence="2 3" key="1">
    <citation type="submission" date="2017-06" db="EMBL/GenBank/DDBJ databases">
        <authorList>
            <person name="Kim H.J."/>
            <person name="Triplett B.A."/>
        </authorList>
    </citation>
    <scope>NUCLEOTIDE SEQUENCE [LARGE SCALE GENOMIC DNA]</scope>
    <source>
        <strain evidence="2 3">DSM 29339</strain>
    </source>
</reference>
<evidence type="ECO:0000313" key="3">
    <source>
        <dbReference type="Proteomes" id="UP000198426"/>
    </source>
</evidence>
<dbReference type="InterPro" id="IPR000182">
    <property type="entry name" value="GNAT_dom"/>
</dbReference>
<dbReference type="RefSeq" id="WP_089233976.1">
    <property type="nucleotide sequence ID" value="NZ_FZOY01000006.1"/>
</dbReference>
<dbReference type="InterPro" id="IPR016181">
    <property type="entry name" value="Acyl_CoA_acyltransferase"/>
</dbReference>
<dbReference type="Gene3D" id="3.40.630.30">
    <property type="match status" value="2"/>
</dbReference>
<dbReference type="OrthoDB" id="9804153at2"/>
<feature type="domain" description="N-acetyltransferase" evidence="1">
    <location>
        <begin position="182"/>
        <end position="335"/>
    </location>
</feature>
<keyword evidence="3" id="KW-1185">Reference proteome</keyword>
<dbReference type="GO" id="GO:0016747">
    <property type="term" value="F:acyltransferase activity, transferring groups other than amino-acyl groups"/>
    <property type="evidence" value="ECO:0007669"/>
    <property type="project" value="InterPro"/>
</dbReference>
<proteinExistence type="predicted"/>